<accession>A0A318J7V7</accession>
<feature type="domain" description="TonB-dependent receptor plug" evidence="1">
    <location>
        <begin position="66"/>
        <end position="169"/>
    </location>
</feature>
<dbReference type="Gene3D" id="2.170.130.10">
    <property type="entry name" value="TonB-dependent receptor, plug domain"/>
    <property type="match status" value="1"/>
</dbReference>
<dbReference type="CDD" id="cd01347">
    <property type="entry name" value="ligand_gated_channel"/>
    <property type="match status" value="1"/>
</dbReference>
<dbReference type="EMBL" id="QJKB01000003">
    <property type="protein sequence ID" value="PXX43750.1"/>
    <property type="molecule type" value="Genomic_DNA"/>
</dbReference>
<keyword evidence="4" id="KW-1185">Reference proteome</keyword>
<dbReference type="PANTHER" id="PTHR40980:SF3">
    <property type="entry name" value="TONB-DEPENDENT RECEPTOR-LIKE BETA-BARREL DOMAIN-CONTAINING PROTEIN"/>
    <property type="match status" value="1"/>
</dbReference>
<evidence type="ECO:0000313" key="3">
    <source>
        <dbReference type="EMBL" id="PXX43750.1"/>
    </source>
</evidence>
<evidence type="ECO:0000313" key="4">
    <source>
        <dbReference type="Proteomes" id="UP000247792"/>
    </source>
</evidence>
<reference evidence="3 4" key="1">
    <citation type="submission" date="2018-05" db="EMBL/GenBank/DDBJ databases">
        <title>Genomic Encyclopedia of Type Strains, Phase IV (KMG-IV): sequencing the most valuable type-strain genomes for metagenomic binning, comparative biology and taxonomic classification.</title>
        <authorList>
            <person name="Goeker M."/>
        </authorList>
    </citation>
    <scope>NUCLEOTIDE SEQUENCE [LARGE SCALE GENOMIC DNA]</scope>
    <source>
        <strain evidence="3 4">DSM 19792</strain>
    </source>
</reference>
<dbReference type="NCBIfam" id="TIGR01782">
    <property type="entry name" value="TonB-Xanth-Caul"/>
    <property type="match status" value="1"/>
</dbReference>
<proteinExistence type="predicted"/>
<dbReference type="Pfam" id="PF07715">
    <property type="entry name" value="Plug"/>
    <property type="match status" value="1"/>
</dbReference>
<dbReference type="Pfam" id="PF14905">
    <property type="entry name" value="OMP_b-brl_3"/>
    <property type="match status" value="1"/>
</dbReference>
<evidence type="ECO:0000259" key="2">
    <source>
        <dbReference type="Pfam" id="PF14905"/>
    </source>
</evidence>
<dbReference type="InterPro" id="IPR037066">
    <property type="entry name" value="Plug_dom_sf"/>
</dbReference>
<dbReference type="RefSeq" id="WP_110255044.1">
    <property type="nucleotide sequence ID" value="NZ_QJKB01000003.1"/>
</dbReference>
<dbReference type="InterPro" id="IPR012910">
    <property type="entry name" value="Plug_dom"/>
</dbReference>
<gene>
    <name evidence="3" type="ORF">DFR42_10318</name>
</gene>
<dbReference type="OrthoDB" id="8727862at2"/>
<evidence type="ECO:0000259" key="1">
    <source>
        <dbReference type="Pfam" id="PF07715"/>
    </source>
</evidence>
<protein>
    <submittedName>
        <fullName evidence="3">Iron complex outermembrane receptor protein</fullName>
    </submittedName>
</protein>
<dbReference type="AlphaFoldDB" id="A0A318J7V7"/>
<feature type="domain" description="Outer membrane protein beta-barrel" evidence="2">
    <location>
        <begin position="625"/>
        <end position="804"/>
    </location>
</feature>
<dbReference type="InterPro" id="IPR041700">
    <property type="entry name" value="OMP_b-brl_3"/>
</dbReference>
<name>A0A318J7V7_9BURK</name>
<keyword evidence="3" id="KW-0675">Receptor</keyword>
<dbReference type="Proteomes" id="UP000247792">
    <property type="component" value="Unassembled WGS sequence"/>
</dbReference>
<dbReference type="SUPFAM" id="SSF56935">
    <property type="entry name" value="Porins"/>
    <property type="match status" value="1"/>
</dbReference>
<organism evidence="3 4">
    <name type="scientific">Undibacterium pigrum</name>
    <dbReference type="NCBI Taxonomy" id="401470"/>
    <lineage>
        <taxon>Bacteria</taxon>
        <taxon>Pseudomonadati</taxon>
        <taxon>Pseudomonadota</taxon>
        <taxon>Betaproteobacteria</taxon>
        <taxon>Burkholderiales</taxon>
        <taxon>Oxalobacteraceae</taxon>
        <taxon>Undibacterium</taxon>
    </lineage>
</organism>
<dbReference type="InterPro" id="IPR010104">
    <property type="entry name" value="TonB_rcpt_bac"/>
</dbReference>
<dbReference type="PANTHER" id="PTHR40980">
    <property type="entry name" value="PLUG DOMAIN-CONTAINING PROTEIN"/>
    <property type="match status" value="1"/>
</dbReference>
<comment type="caution">
    <text evidence="3">The sequence shown here is derived from an EMBL/GenBank/DDBJ whole genome shotgun (WGS) entry which is preliminary data.</text>
</comment>
<sequence>MKQATQKRRQGEALHRFSFKLSPVAAGCAVLIFGMTDIATAQEAANNTVVVTGIRKGIEEAISIKKNSNSIVEAISAEDIGKLPDASVAESIARLPGVTAQRSRSSGKAADVSVRGLSPSFNGSLLNGREQASTGNARSPEFDLFPAELMGSVLIYKTPDAALVGQGLAATIDLNTLKPLDFGKRVLAASYRKQRTGVQSGSEEGTGDRASFSYVDQFANRTIGISLGLTKFKEDGGGQQKFDSWGGWVPDVDYNGTTVKAPGGFKADTETSKNNRDGASLTLQYKPNKNFKSALDIFYSAGSTSLKKTGLEGAVAGSAGGYDPNGVLTNATIVNGVATSGTFSNYKGVVRNHKESADDKLTSLGWNNELKLDEWTAVADLSYSKAVKHSKRYETTAGQPGDAASLGSISYTGFNGGNFSDVKYTTSLNYADRAVARLTDVDGWGGGPNSPQAGYVALPDINDKVSSIRLSAKRDVNFGPIVAAQFGFNYTDRDKARTGQEGRLVVKGGGGYASAAMPGSATAIAGTVGLPVASFDPDGSLGTIYELARWVDASVLAKDWTVSEKVTTAYAMGDLDGQLMGLNYRGNFGGQFIHTNQRSSGNQVDLAKCTGITVETCPFTTANGGKSYSDFLPSLNVSFDLGKEQFLRVGMAKVLSRANMDDLRASQEFGVKTTGPFPILGGSGGNPELKPFSAKAFDLSYEKYFGKKGYFSVAGFYKQLDTYIYRAPRTFDFKPFVSANTPLPLSGPYKGSTVGLLTTPQNGNGGNIHGFEVALNIPFSLITPVLDGFGVMVNHSDTSSQITLPAFGFGTSNVSAETIPLPGLSKRVSNLRLYYEKNGFQVAIAGRKRSDFLGQISDFQDNQQLTFIKGETIVDLQLSYEFQTGYLKGLSILAQANNWNNAPFQQYNTDPSVVTDKIVYGRTYLFGVNYKF</sequence>